<evidence type="ECO:0000313" key="2">
    <source>
        <dbReference type="Proteomes" id="UP000814140"/>
    </source>
</evidence>
<reference evidence="1" key="2">
    <citation type="journal article" date="2022" name="New Phytol.">
        <title>Evolutionary transition to the ectomycorrhizal habit in the genomes of a hyperdiverse lineage of mushroom-forming fungi.</title>
        <authorList>
            <person name="Looney B."/>
            <person name="Miyauchi S."/>
            <person name="Morin E."/>
            <person name="Drula E."/>
            <person name="Courty P.E."/>
            <person name="Kohler A."/>
            <person name="Kuo A."/>
            <person name="LaButti K."/>
            <person name="Pangilinan J."/>
            <person name="Lipzen A."/>
            <person name="Riley R."/>
            <person name="Andreopoulos W."/>
            <person name="He G."/>
            <person name="Johnson J."/>
            <person name="Nolan M."/>
            <person name="Tritt A."/>
            <person name="Barry K.W."/>
            <person name="Grigoriev I.V."/>
            <person name="Nagy L.G."/>
            <person name="Hibbett D."/>
            <person name="Henrissat B."/>
            <person name="Matheny P.B."/>
            <person name="Labbe J."/>
            <person name="Martin F.M."/>
        </authorList>
    </citation>
    <scope>NUCLEOTIDE SEQUENCE</scope>
    <source>
        <strain evidence="1">HHB10654</strain>
    </source>
</reference>
<protein>
    <submittedName>
        <fullName evidence="1">Uncharacterized protein</fullName>
    </submittedName>
</protein>
<gene>
    <name evidence="1" type="ORF">BV25DRAFT_1823493</name>
</gene>
<keyword evidence="2" id="KW-1185">Reference proteome</keyword>
<accession>A0ACB8T797</accession>
<dbReference type="EMBL" id="MU277200">
    <property type="protein sequence ID" value="KAI0064001.1"/>
    <property type="molecule type" value="Genomic_DNA"/>
</dbReference>
<sequence>MSAPRSFASRPSDLIYFLFFLMHIPATLLVDCQALYPASYVPDIVKAIPAWYVGMSGDPLIGGVMDYLGDGPNLVWFKTFLYLEAIFQLPVFVLGARGLWKDNQGIYTLLAIYGASTSTTTLACLGILANTPTTSPETIAAEVVSITLEQRLMLFSSYIPFFLVPLYMAVDMAWRVQKLVTLGVRHAETIKQQ</sequence>
<reference evidence="1" key="1">
    <citation type="submission" date="2021-03" db="EMBL/GenBank/DDBJ databases">
        <authorList>
            <consortium name="DOE Joint Genome Institute"/>
            <person name="Ahrendt S."/>
            <person name="Looney B.P."/>
            <person name="Miyauchi S."/>
            <person name="Morin E."/>
            <person name="Drula E."/>
            <person name="Courty P.E."/>
            <person name="Chicoki N."/>
            <person name="Fauchery L."/>
            <person name="Kohler A."/>
            <person name="Kuo A."/>
            <person name="Labutti K."/>
            <person name="Pangilinan J."/>
            <person name="Lipzen A."/>
            <person name="Riley R."/>
            <person name="Andreopoulos W."/>
            <person name="He G."/>
            <person name="Johnson J."/>
            <person name="Barry K.W."/>
            <person name="Grigoriev I.V."/>
            <person name="Nagy L."/>
            <person name="Hibbett D."/>
            <person name="Henrissat B."/>
            <person name="Matheny P.B."/>
            <person name="Labbe J."/>
            <person name="Martin F."/>
        </authorList>
    </citation>
    <scope>NUCLEOTIDE SEQUENCE</scope>
    <source>
        <strain evidence="1">HHB10654</strain>
    </source>
</reference>
<comment type="caution">
    <text evidence="1">The sequence shown here is derived from an EMBL/GenBank/DDBJ whole genome shotgun (WGS) entry which is preliminary data.</text>
</comment>
<dbReference type="Proteomes" id="UP000814140">
    <property type="component" value="Unassembled WGS sequence"/>
</dbReference>
<proteinExistence type="predicted"/>
<organism evidence="1 2">
    <name type="scientific">Artomyces pyxidatus</name>
    <dbReference type="NCBI Taxonomy" id="48021"/>
    <lineage>
        <taxon>Eukaryota</taxon>
        <taxon>Fungi</taxon>
        <taxon>Dikarya</taxon>
        <taxon>Basidiomycota</taxon>
        <taxon>Agaricomycotina</taxon>
        <taxon>Agaricomycetes</taxon>
        <taxon>Russulales</taxon>
        <taxon>Auriscalpiaceae</taxon>
        <taxon>Artomyces</taxon>
    </lineage>
</organism>
<name>A0ACB8T797_9AGAM</name>
<evidence type="ECO:0000313" key="1">
    <source>
        <dbReference type="EMBL" id="KAI0064001.1"/>
    </source>
</evidence>